<dbReference type="AlphaFoldDB" id="A0A0D0AAT4"/>
<accession>A0A0D0AAT4</accession>
<dbReference type="OrthoDB" id="2628153at2759"/>
<evidence type="ECO:0000313" key="2">
    <source>
        <dbReference type="Proteomes" id="UP000054018"/>
    </source>
</evidence>
<sequence length="454" mass="49436">MPKQQISRKQLKFVQFLELLEADSEFLSAFETAPNSDTAWGCIRAAALKAQLPHPPQKLGDFLHIVSQHAANVPSQKLLLAVDNHRHASKVIANNNRQKKRELTDALGLGKGALPYSDLVTKNNLAIIQRDRIPDQYKCGMVLVDHGNEDLARDGEKVLFVPADDTWYVVGEHESVAFINSTGGIELVIIRGCCALRPDLINHANEVIDSVIHNRRGVRPTHGGKLIQYGWNAGPCHACVFGLVCNVANKKLNGEELAAQDKSILGIMSLTWNLLTAALPKEVIDPVKEKLAEANLPPMASPGNVKEHGYELSLPDGTLSWSTAEHAPAEAYMSQNYTFPIHTDQLYAPYALNWVTMHEVIDHDAADLHVRTKGSKFHRTSGGNYVDVSLGVVVRCAKDTAMAVKPTSRHGTTLSRPGVKHQGTAINFSTHIKTAFDKALSAGGLVVDGGSSSE</sequence>
<organism evidence="1 2">
    <name type="scientific">Pisolithus microcarpus 441</name>
    <dbReference type="NCBI Taxonomy" id="765257"/>
    <lineage>
        <taxon>Eukaryota</taxon>
        <taxon>Fungi</taxon>
        <taxon>Dikarya</taxon>
        <taxon>Basidiomycota</taxon>
        <taxon>Agaricomycotina</taxon>
        <taxon>Agaricomycetes</taxon>
        <taxon>Agaricomycetidae</taxon>
        <taxon>Boletales</taxon>
        <taxon>Sclerodermatineae</taxon>
        <taxon>Pisolithaceae</taxon>
        <taxon>Pisolithus</taxon>
    </lineage>
</organism>
<dbReference type="STRING" id="765257.A0A0D0AAT4"/>
<protein>
    <submittedName>
        <fullName evidence="1">Uncharacterized protein</fullName>
    </submittedName>
</protein>
<keyword evidence="2" id="KW-1185">Reference proteome</keyword>
<dbReference type="Proteomes" id="UP000054018">
    <property type="component" value="Unassembled WGS sequence"/>
</dbReference>
<dbReference type="EMBL" id="KN833690">
    <property type="protein sequence ID" value="KIK29083.1"/>
    <property type="molecule type" value="Genomic_DNA"/>
</dbReference>
<reference evidence="2" key="2">
    <citation type="submission" date="2015-01" db="EMBL/GenBank/DDBJ databases">
        <title>Evolutionary Origins and Diversification of the Mycorrhizal Mutualists.</title>
        <authorList>
            <consortium name="DOE Joint Genome Institute"/>
            <consortium name="Mycorrhizal Genomics Consortium"/>
            <person name="Kohler A."/>
            <person name="Kuo A."/>
            <person name="Nagy L.G."/>
            <person name="Floudas D."/>
            <person name="Copeland A."/>
            <person name="Barry K.W."/>
            <person name="Cichocki N."/>
            <person name="Veneault-Fourrey C."/>
            <person name="LaButti K."/>
            <person name="Lindquist E.A."/>
            <person name="Lipzen A."/>
            <person name="Lundell T."/>
            <person name="Morin E."/>
            <person name="Murat C."/>
            <person name="Riley R."/>
            <person name="Ohm R."/>
            <person name="Sun H."/>
            <person name="Tunlid A."/>
            <person name="Henrissat B."/>
            <person name="Grigoriev I.V."/>
            <person name="Hibbett D.S."/>
            <person name="Martin F."/>
        </authorList>
    </citation>
    <scope>NUCLEOTIDE SEQUENCE [LARGE SCALE GENOMIC DNA]</scope>
    <source>
        <strain evidence="2">441</strain>
    </source>
</reference>
<gene>
    <name evidence="1" type="ORF">PISMIDRAFT_21362</name>
</gene>
<evidence type="ECO:0000313" key="1">
    <source>
        <dbReference type="EMBL" id="KIK29083.1"/>
    </source>
</evidence>
<reference evidence="1 2" key="1">
    <citation type="submission" date="2014-04" db="EMBL/GenBank/DDBJ databases">
        <authorList>
            <consortium name="DOE Joint Genome Institute"/>
            <person name="Kuo A."/>
            <person name="Kohler A."/>
            <person name="Costa M.D."/>
            <person name="Nagy L.G."/>
            <person name="Floudas D."/>
            <person name="Copeland A."/>
            <person name="Barry K.W."/>
            <person name="Cichocki N."/>
            <person name="Veneault-Fourrey C."/>
            <person name="LaButti K."/>
            <person name="Lindquist E.A."/>
            <person name="Lipzen A."/>
            <person name="Lundell T."/>
            <person name="Morin E."/>
            <person name="Murat C."/>
            <person name="Sun H."/>
            <person name="Tunlid A."/>
            <person name="Henrissat B."/>
            <person name="Grigoriev I.V."/>
            <person name="Hibbett D.S."/>
            <person name="Martin F."/>
            <person name="Nordberg H.P."/>
            <person name="Cantor M.N."/>
            <person name="Hua S.X."/>
        </authorList>
    </citation>
    <scope>NUCLEOTIDE SEQUENCE [LARGE SCALE GENOMIC DNA]</scope>
    <source>
        <strain evidence="1 2">441</strain>
    </source>
</reference>
<dbReference type="HOGENOM" id="CLU_032230_0_0_1"/>
<proteinExistence type="predicted"/>
<name>A0A0D0AAT4_9AGAM</name>